<dbReference type="Proteomes" id="UP000030645">
    <property type="component" value="Unassembled WGS sequence"/>
</dbReference>
<feature type="chain" id="PRO_5004929573" description="Epidermal patterning factor-like protein" evidence="2">
    <location>
        <begin position="30"/>
        <end position="154"/>
    </location>
</feature>
<dbReference type="EMBL" id="KE345919">
    <property type="protein sequence ID" value="EXC20660.1"/>
    <property type="molecule type" value="Genomic_DNA"/>
</dbReference>
<keyword evidence="1" id="KW-0472">Membrane</keyword>
<dbReference type="STRING" id="981085.W9SQF1"/>
<protein>
    <recommendedName>
        <fullName evidence="5">Epidermal patterning factor-like protein</fullName>
    </recommendedName>
</protein>
<evidence type="ECO:0008006" key="5">
    <source>
        <dbReference type="Google" id="ProtNLM"/>
    </source>
</evidence>
<evidence type="ECO:0000313" key="3">
    <source>
        <dbReference type="EMBL" id="EXC20660.1"/>
    </source>
</evidence>
<accession>W9SQF1</accession>
<organism evidence="3 4">
    <name type="scientific">Morus notabilis</name>
    <dbReference type="NCBI Taxonomy" id="981085"/>
    <lineage>
        <taxon>Eukaryota</taxon>
        <taxon>Viridiplantae</taxon>
        <taxon>Streptophyta</taxon>
        <taxon>Embryophyta</taxon>
        <taxon>Tracheophyta</taxon>
        <taxon>Spermatophyta</taxon>
        <taxon>Magnoliopsida</taxon>
        <taxon>eudicotyledons</taxon>
        <taxon>Gunneridae</taxon>
        <taxon>Pentapetalae</taxon>
        <taxon>rosids</taxon>
        <taxon>fabids</taxon>
        <taxon>Rosales</taxon>
        <taxon>Moraceae</taxon>
        <taxon>Moreae</taxon>
        <taxon>Morus</taxon>
    </lineage>
</organism>
<keyword evidence="1" id="KW-0812">Transmembrane</keyword>
<dbReference type="AlphaFoldDB" id="W9SQF1"/>
<evidence type="ECO:0000256" key="2">
    <source>
        <dbReference type="SAM" id="SignalP"/>
    </source>
</evidence>
<keyword evidence="4" id="KW-1185">Reference proteome</keyword>
<dbReference type="eggNOG" id="ENOG502S6X9">
    <property type="taxonomic scope" value="Eukaryota"/>
</dbReference>
<dbReference type="PANTHER" id="PTHR35094:SF7">
    <property type="entry name" value="LEUCINE-RICH REPEAT EXTENSIN-LIKE PROTEIN 2"/>
    <property type="match status" value="1"/>
</dbReference>
<proteinExistence type="predicted"/>
<keyword evidence="2" id="KW-0732">Signal</keyword>
<sequence>MSLPQSRIPKTIVFLLLFLLTLIIPFSYSQNFPSTTTPTSDAEKVEQKLVVPHHDVKEYNTGIKCGSCPCVNPCVQLPPPPPPPKTPYCSPVVMPPPPPRFVYVTSLPEQPYQANTIPSNNWQYFYSSAARKTMLYLHLLVFSGFLFLQLLVSG</sequence>
<reference evidence="4" key="1">
    <citation type="submission" date="2013-01" db="EMBL/GenBank/DDBJ databases">
        <title>Draft Genome Sequence of a Mulberry Tree, Morus notabilis C.K. Schneid.</title>
        <authorList>
            <person name="He N."/>
            <person name="Zhao S."/>
        </authorList>
    </citation>
    <scope>NUCLEOTIDE SEQUENCE</scope>
</reference>
<feature type="transmembrane region" description="Helical" evidence="1">
    <location>
        <begin position="134"/>
        <end position="152"/>
    </location>
</feature>
<gene>
    <name evidence="3" type="ORF">L484_027219</name>
</gene>
<name>W9SQF1_9ROSA</name>
<feature type="signal peptide" evidence="2">
    <location>
        <begin position="1"/>
        <end position="29"/>
    </location>
</feature>
<dbReference type="PANTHER" id="PTHR35094">
    <property type="entry name" value="LEUCINE-RICH REPEAT EXTENSIN-LIKE PROTEIN 2"/>
    <property type="match status" value="1"/>
</dbReference>
<evidence type="ECO:0000256" key="1">
    <source>
        <dbReference type="SAM" id="Phobius"/>
    </source>
</evidence>
<keyword evidence="1" id="KW-1133">Transmembrane helix</keyword>
<evidence type="ECO:0000313" key="4">
    <source>
        <dbReference type="Proteomes" id="UP000030645"/>
    </source>
</evidence>